<accession>A0A4Z2GGB5</accession>
<keyword evidence="2" id="KW-1185">Reference proteome</keyword>
<dbReference type="EMBL" id="SRLO01000552">
    <property type="protein sequence ID" value="TNN52271.1"/>
    <property type="molecule type" value="Genomic_DNA"/>
</dbReference>
<sequence>MSLLEDFLQLLHLEEVNNKKKNKLCSFLPKCTLNPDSDLLLSPFSIGLPRAPCMCPLPSG</sequence>
<proteinExistence type="predicted"/>
<organism evidence="1 2">
    <name type="scientific">Liparis tanakae</name>
    <name type="common">Tanaka's snailfish</name>
    <dbReference type="NCBI Taxonomy" id="230148"/>
    <lineage>
        <taxon>Eukaryota</taxon>
        <taxon>Metazoa</taxon>
        <taxon>Chordata</taxon>
        <taxon>Craniata</taxon>
        <taxon>Vertebrata</taxon>
        <taxon>Euteleostomi</taxon>
        <taxon>Actinopterygii</taxon>
        <taxon>Neopterygii</taxon>
        <taxon>Teleostei</taxon>
        <taxon>Neoteleostei</taxon>
        <taxon>Acanthomorphata</taxon>
        <taxon>Eupercaria</taxon>
        <taxon>Perciformes</taxon>
        <taxon>Cottioidei</taxon>
        <taxon>Cottales</taxon>
        <taxon>Liparidae</taxon>
        <taxon>Liparis</taxon>
    </lineage>
</organism>
<evidence type="ECO:0000313" key="2">
    <source>
        <dbReference type="Proteomes" id="UP000314294"/>
    </source>
</evidence>
<dbReference type="Proteomes" id="UP000314294">
    <property type="component" value="Unassembled WGS sequence"/>
</dbReference>
<gene>
    <name evidence="1" type="ORF">EYF80_037498</name>
</gene>
<protein>
    <submittedName>
        <fullName evidence="1">Uncharacterized protein</fullName>
    </submittedName>
</protein>
<dbReference type="AlphaFoldDB" id="A0A4Z2GGB5"/>
<comment type="caution">
    <text evidence="1">The sequence shown here is derived from an EMBL/GenBank/DDBJ whole genome shotgun (WGS) entry which is preliminary data.</text>
</comment>
<name>A0A4Z2GGB5_9TELE</name>
<reference evidence="1 2" key="1">
    <citation type="submission" date="2019-03" db="EMBL/GenBank/DDBJ databases">
        <title>First draft genome of Liparis tanakae, snailfish: a comprehensive survey of snailfish specific genes.</title>
        <authorList>
            <person name="Kim W."/>
            <person name="Song I."/>
            <person name="Jeong J.-H."/>
            <person name="Kim D."/>
            <person name="Kim S."/>
            <person name="Ryu S."/>
            <person name="Song J.Y."/>
            <person name="Lee S.K."/>
        </authorList>
    </citation>
    <scope>NUCLEOTIDE SEQUENCE [LARGE SCALE GENOMIC DNA]</scope>
    <source>
        <tissue evidence="1">Muscle</tissue>
    </source>
</reference>
<evidence type="ECO:0000313" key="1">
    <source>
        <dbReference type="EMBL" id="TNN52271.1"/>
    </source>
</evidence>